<keyword evidence="1 4" id="KW-0808">Transferase</keyword>
<keyword evidence="6" id="KW-1185">Reference proteome</keyword>
<evidence type="ECO:0000256" key="3">
    <source>
        <dbReference type="ARBA" id="ARBA00022777"/>
    </source>
</evidence>
<dbReference type="PRINTS" id="PR00094">
    <property type="entry name" value="ADENYLTKNASE"/>
</dbReference>
<evidence type="ECO:0000256" key="2">
    <source>
        <dbReference type="ARBA" id="ARBA00022741"/>
    </source>
</evidence>
<evidence type="ECO:0000313" key="6">
    <source>
        <dbReference type="Proteomes" id="UP001329430"/>
    </source>
</evidence>
<dbReference type="Proteomes" id="UP001329430">
    <property type="component" value="Chromosome 1"/>
</dbReference>
<name>A0AAN7ZT75_9COLE</name>
<sequence length="468" mass="54118">MSDGTKRKLTMPPWHIPYLEKHRIYDLFHELSRELVIQQPVDHVLFTKQILEHATKNINVARVVLLSSPKINLHDVAVQLSYYTQQKVIDDRIIAEHMNPKKERCQLTPEELAKCLDRIARMRQVKGWILLDCIKNVAEAKAILQQGILPTHVIHFIPPFEPQLNNAIYSNVQEGWAEYRRSIMNIRDVFKHCLIEVHLGQKSMDEVVEECYEHIKARKGFGGPKQPRIVLLGPRGCGRKTQARLLEENLNIIHVDFEYLLCQAWISKTELGKKLRECQDDVCFKTNLLMKVIDQRILKKDCLEQGWVLTGFPFTVNDFRYLDCLDTPPNRVIFIDCDLQVCKERIVNRKFNMHTGSVIHLLENRDLVMQKLLATHPKDNADVLEAELKYYCEQYGSIKKYCGQTAAVINGNQPHRWVYETICAIIIQASPACPPRNPCKLETDSDSVCLDPCTCADDLLPKSYMHIV</sequence>
<dbReference type="Pfam" id="PF00406">
    <property type="entry name" value="ADK"/>
    <property type="match status" value="1"/>
</dbReference>
<accession>A0AAN7ZT75</accession>
<comment type="caution">
    <text evidence="5">The sequence shown here is derived from an EMBL/GenBank/DDBJ whole genome shotgun (WGS) entry which is preliminary data.</text>
</comment>
<organism evidence="5 6">
    <name type="scientific">Pyrocoelia pectoralis</name>
    <dbReference type="NCBI Taxonomy" id="417401"/>
    <lineage>
        <taxon>Eukaryota</taxon>
        <taxon>Metazoa</taxon>
        <taxon>Ecdysozoa</taxon>
        <taxon>Arthropoda</taxon>
        <taxon>Hexapoda</taxon>
        <taxon>Insecta</taxon>
        <taxon>Pterygota</taxon>
        <taxon>Neoptera</taxon>
        <taxon>Endopterygota</taxon>
        <taxon>Coleoptera</taxon>
        <taxon>Polyphaga</taxon>
        <taxon>Elateriformia</taxon>
        <taxon>Elateroidea</taxon>
        <taxon>Lampyridae</taxon>
        <taxon>Lampyrinae</taxon>
        <taxon>Pyrocoelia</taxon>
    </lineage>
</organism>
<comment type="similarity">
    <text evidence="4">Belongs to the adenylate kinase family.</text>
</comment>
<dbReference type="CDD" id="cd22979">
    <property type="entry name" value="DD_AK8"/>
    <property type="match status" value="1"/>
</dbReference>
<dbReference type="EMBL" id="JAVRBK010000001">
    <property type="protein sequence ID" value="KAK5650447.1"/>
    <property type="molecule type" value="Genomic_DNA"/>
</dbReference>
<proteinExistence type="inferred from homology"/>
<dbReference type="SUPFAM" id="SSF52540">
    <property type="entry name" value="P-loop containing nucleoside triphosphate hydrolases"/>
    <property type="match status" value="1"/>
</dbReference>
<keyword evidence="3 4" id="KW-0418">Kinase</keyword>
<dbReference type="GO" id="GO:0006139">
    <property type="term" value="P:nucleobase-containing compound metabolic process"/>
    <property type="evidence" value="ECO:0007669"/>
    <property type="project" value="InterPro"/>
</dbReference>
<dbReference type="InterPro" id="IPR027417">
    <property type="entry name" value="P-loop_NTPase"/>
</dbReference>
<evidence type="ECO:0000256" key="1">
    <source>
        <dbReference type="ARBA" id="ARBA00022679"/>
    </source>
</evidence>
<dbReference type="GO" id="GO:0005524">
    <property type="term" value="F:ATP binding"/>
    <property type="evidence" value="ECO:0007669"/>
    <property type="project" value="InterPro"/>
</dbReference>
<evidence type="ECO:0000256" key="4">
    <source>
        <dbReference type="RuleBase" id="RU003330"/>
    </source>
</evidence>
<keyword evidence="2" id="KW-0547">Nucleotide-binding</keyword>
<dbReference type="GO" id="GO:0019205">
    <property type="term" value="F:nucleobase-containing compound kinase activity"/>
    <property type="evidence" value="ECO:0007669"/>
    <property type="project" value="InterPro"/>
</dbReference>
<gene>
    <name evidence="5" type="ORF">RI129_001476</name>
</gene>
<dbReference type="InterPro" id="IPR000850">
    <property type="entry name" value="Adenylat/UMP-CMP_kin"/>
</dbReference>
<evidence type="ECO:0000313" key="5">
    <source>
        <dbReference type="EMBL" id="KAK5650447.1"/>
    </source>
</evidence>
<dbReference type="Gene3D" id="3.40.50.300">
    <property type="entry name" value="P-loop containing nucleotide triphosphate hydrolases"/>
    <property type="match status" value="1"/>
</dbReference>
<evidence type="ECO:0008006" key="7">
    <source>
        <dbReference type="Google" id="ProtNLM"/>
    </source>
</evidence>
<protein>
    <recommendedName>
        <fullName evidence="7">Adenylate kinase 8</fullName>
    </recommendedName>
</protein>
<dbReference type="CDD" id="cd01428">
    <property type="entry name" value="ADK"/>
    <property type="match status" value="1"/>
</dbReference>
<reference evidence="5 6" key="1">
    <citation type="journal article" date="2024" name="Insects">
        <title>An Improved Chromosome-Level Genome Assembly of the Firefly Pyrocoelia pectoralis.</title>
        <authorList>
            <person name="Fu X."/>
            <person name="Meyer-Rochow V.B."/>
            <person name="Ballantyne L."/>
            <person name="Zhu X."/>
        </authorList>
    </citation>
    <scope>NUCLEOTIDE SEQUENCE [LARGE SCALE GENOMIC DNA]</scope>
    <source>
        <strain evidence="5">XCY_ONT2</strain>
    </source>
</reference>
<dbReference type="PANTHER" id="PTHR23359">
    <property type="entry name" value="NUCLEOTIDE KINASE"/>
    <property type="match status" value="1"/>
</dbReference>
<dbReference type="AlphaFoldDB" id="A0AAN7ZT75"/>